<keyword evidence="1" id="KW-1133">Transmembrane helix</keyword>
<feature type="transmembrane region" description="Helical" evidence="1">
    <location>
        <begin position="28"/>
        <end position="50"/>
    </location>
</feature>
<feature type="transmembrane region" description="Helical" evidence="1">
    <location>
        <begin position="126"/>
        <end position="154"/>
    </location>
</feature>
<organism evidence="3 4">
    <name type="scientific">Burkholderia anthina</name>
    <dbReference type="NCBI Taxonomy" id="179879"/>
    <lineage>
        <taxon>Bacteria</taxon>
        <taxon>Pseudomonadati</taxon>
        <taxon>Pseudomonadota</taxon>
        <taxon>Betaproteobacteria</taxon>
        <taxon>Burkholderiales</taxon>
        <taxon>Burkholderiaceae</taxon>
        <taxon>Burkholderia</taxon>
        <taxon>Burkholderia cepacia complex</taxon>
    </lineage>
</organism>
<protein>
    <submittedName>
        <fullName evidence="2">AbgT family transporter</fullName>
    </submittedName>
    <submittedName>
        <fullName evidence="3">p-aminobenzoyl-glutamate transport protein</fullName>
    </submittedName>
</protein>
<feature type="transmembrane region" description="Helical" evidence="1">
    <location>
        <begin position="213"/>
        <end position="232"/>
    </location>
</feature>
<dbReference type="EMBL" id="JAFCIQ010000012">
    <property type="protein sequence ID" value="MBM2768281.1"/>
    <property type="molecule type" value="Genomic_DNA"/>
</dbReference>
<feature type="transmembrane region" description="Helical" evidence="1">
    <location>
        <begin position="354"/>
        <end position="373"/>
    </location>
</feature>
<dbReference type="Pfam" id="PF03806">
    <property type="entry name" value="ABG_transport"/>
    <property type="match status" value="1"/>
</dbReference>
<feature type="transmembrane region" description="Helical" evidence="1">
    <location>
        <begin position="272"/>
        <end position="291"/>
    </location>
</feature>
<feature type="transmembrane region" description="Helical" evidence="1">
    <location>
        <begin position="86"/>
        <end position="105"/>
    </location>
</feature>
<evidence type="ECO:0000313" key="3">
    <source>
        <dbReference type="EMBL" id="VVU54049.1"/>
    </source>
</evidence>
<dbReference type="GO" id="GO:0015558">
    <property type="term" value="F:secondary active p-aminobenzoyl-glutamate transmembrane transporter activity"/>
    <property type="evidence" value="ECO:0007669"/>
    <property type="project" value="InterPro"/>
</dbReference>
<dbReference type="RefSeq" id="WP_174928692.1">
    <property type="nucleotide sequence ID" value="NZ_CABVLY010000045.1"/>
</dbReference>
<evidence type="ECO:0000313" key="4">
    <source>
        <dbReference type="Proteomes" id="UP000494201"/>
    </source>
</evidence>
<feature type="transmembrane region" description="Helical" evidence="1">
    <location>
        <begin position="393"/>
        <end position="413"/>
    </location>
</feature>
<evidence type="ECO:0000313" key="5">
    <source>
        <dbReference type="Proteomes" id="UP000755577"/>
    </source>
</evidence>
<evidence type="ECO:0000313" key="2">
    <source>
        <dbReference type="EMBL" id="MBM2768281.1"/>
    </source>
</evidence>
<feature type="transmembrane region" description="Helical" evidence="1">
    <location>
        <begin position="311"/>
        <end position="333"/>
    </location>
</feature>
<dbReference type="AlphaFoldDB" id="A0A6P2GJA4"/>
<gene>
    <name evidence="3" type="primary">abgT</name>
    <name evidence="3" type="ORF">BAN20980_06689</name>
    <name evidence="2" type="ORF">JQK92_17825</name>
</gene>
<dbReference type="GeneID" id="56504771"/>
<feature type="transmembrane region" description="Helical" evidence="1">
    <location>
        <begin position="420"/>
        <end position="438"/>
    </location>
</feature>
<feature type="transmembrane region" description="Helical" evidence="1">
    <location>
        <begin position="450"/>
        <end position="469"/>
    </location>
</feature>
<name>A0A6P2GJA4_9BURK</name>
<accession>A0A6P2GJA4</accession>
<dbReference type="PANTHER" id="PTHR30282:SF0">
    <property type="entry name" value="P-AMINOBENZOYL-GLUTAMATE TRANSPORT PROTEIN"/>
    <property type="match status" value="1"/>
</dbReference>
<evidence type="ECO:0000256" key="1">
    <source>
        <dbReference type="SAM" id="Phobius"/>
    </source>
</evidence>
<keyword evidence="1" id="KW-0472">Membrane</keyword>
<dbReference type="Proteomes" id="UP000755577">
    <property type="component" value="Unassembled WGS sequence"/>
</dbReference>
<reference evidence="3 4" key="1">
    <citation type="submission" date="2019-09" db="EMBL/GenBank/DDBJ databases">
        <authorList>
            <person name="Depoorter E."/>
        </authorList>
    </citation>
    <scope>NUCLEOTIDE SEQUENCE [LARGE SCALE GENOMIC DNA]</scope>
    <source>
        <strain evidence="3">LMG 20980</strain>
    </source>
</reference>
<dbReference type="PANTHER" id="PTHR30282">
    <property type="entry name" value="P-AMINOBENZOYL GLUTAMATE TRANSPORTER"/>
    <property type="match status" value="1"/>
</dbReference>
<keyword evidence="5" id="KW-1185">Reference proteome</keyword>
<feature type="transmembrane region" description="Helical" evidence="1">
    <location>
        <begin position="481"/>
        <end position="506"/>
    </location>
</feature>
<dbReference type="InterPro" id="IPR004697">
    <property type="entry name" value="AbgT"/>
</dbReference>
<keyword evidence="1" id="KW-0812">Transmembrane</keyword>
<reference evidence="2 5" key="2">
    <citation type="submission" date="2021-02" db="EMBL/GenBank/DDBJ databases">
        <title>Draft genome of the type strains Burkholderia anthina DSM16086.</title>
        <authorList>
            <person name="Hertel R."/>
            <person name="Meissner J."/>
            <person name="Poehlein A."/>
            <person name="Daniel R."/>
            <person name="Commichau F.M."/>
        </authorList>
    </citation>
    <scope>NUCLEOTIDE SEQUENCE [LARGE SCALE GENOMIC DNA]</scope>
    <source>
        <strain evidence="2 5">DSM 16086</strain>
    </source>
</reference>
<dbReference type="GO" id="GO:1902604">
    <property type="term" value="P:p-aminobenzoyl-glutamate transmembrane transport"/>
    <property type="evidence" value="ECO:0007669"/>
    <property type="project" value="InterPro"/>
</dbReference>
<proteinExistence type="predicted"/>
<dbReference type="EMBL" id="CABVLY010000045">
    <property type="protein sequence ID" value="VVU54049.1"/>
    <property type="molecule type" value="Genomic_DNA"/>
</dbReference>
<sequence>MHEASSPQKRIGLLGFIERVGNLLPHPVTLFAIMCVIVLASSSLAARFGISAADPRASTPDAVITVIDLLTADEITRLLTSLVGNFTGFAPLGTVLVSLLGVGVAERSGLISAAVRKTVFAAPRSTVTYAVVFAAVMSNVAGELGYVVLIPLAAATFQTLGRHPLAGIAAAFAGVSGGYSANLLLGTADPLLAGITQASAQLVDPDYTVSATANWYFMAASTLMITVVGALVTERIVEPRLGAYRPDPIDTQSTAQSAAEMPARLSPRENRALFHACCALLVGGILLVLSIMWPNSPLRDDLGTLGPNAPLYGTIVALIFLFFLVPGIVYGITARTIRSDRDIIDAMSTTMSSMGTYIVLVFFAAQFIAFFNRSQLGPIVAVTGADLLRAIDLPAPMLFICFIAICALANLAVGSASAQWALTAPVFVPMLMLLGFSPEITQAAYRIGDSVTNLVTPMMSYFGLVVAVASRYRKDIGVGTLMSTMVPYSALFFVIWSVMFCVWIFALELPVGPGAPLHYPAAN</sequence>
<dbReference type="Proteomes" id="UP000494201">
    <property type="component" value="Unassembled WGS sequence"/>
</dbReference>